<dbReference type="SMART" id="SM00283">
    <property type="entry name" value="MA"/>
    <property type="match status" value="1"/>
</dbReference>
<dbReference type="PROSITE" id="PS50111">
    <property type="entry name" value="CHEMOTAXIS_TRANSDUC_2"/>
    <property type="match status" value="1"/>
</dbReference>
<dbReference type="InterPro" id="IPR004089">
    <property type="entry name" value="MCPsignal_dom"/>
</dbReference>
<reference evidence="13 14" key="1">
    <citation type="submission" date="2018-06" db="EMBL/GenBank/DDBJ databases">
        <title>The genome of Pseudomonas putida NX-1, a lignin degrader.</title>
        <authorList>
            <person name="Xu Z."/>
        </authorList>
    </citation>
    <scope>NUCLEOTIDE SEQUENCE [LARGE SCALE GENOMIC DNA]</scope>
    <source>
        <strain evidence="13 14">NX-1</strain>
    </source>
</reference>
<evidence type="ECO:0000313" key="13">
    <source>
        <dbReference type="EMBL" id="AXA24637.1"/>
    </source>
</evidence>
<dbReference type="SUPFAM" id="SSF55785">
    <property type="entry name" value="PYP-like sensor domain (PAS domain)"/>
    <property type="match status" value="1"/>
</dbReference>
<evidence type="ECO:0000256" key="6">
    <source>
        <dbReference type="ARBA" id="ARBA00022989"/>
    </source>
</evidence>
<proteinExistence type="inferred from homology"/>
<dbReference type="GO" id="GO:0005886">
    <property type="term" value="C:plasma membrane"/>
    <property type="evidence" value="ECO:0007669"/>
    <property type="project" value="UniProtKB-SubCell"/>
</dbReference>
<evidence type="ECO:0000256" key="3">
    <source>
        <dbReference type="ARBA" id="ARBA00022481"/>
    </source>
</evidence>
<dbReference type="Gene3D" id="1.10.287.950">
    <property type="entry name" value="Methyl-accepting chemotaxis protein"/>
    <property type="match status" value="1"/>
</dbReference>
<keyword evidence="5" id="KW-0418">Kinase</keyword>
<evidence type="ECO:0000256" key="8">
    <source>
        <dbReference type="ARBA" id="ARBA00023224"/>
    </source>
</evidence>
<dbReference type="Pfam" id="PF08447">
    <property type="entry name" value="PAS_3"/>
    <property type="match status" value="1"/>
</dbReference>
<dbReference type="Proteomes" id="UP000251617">
    <property type="component" value="Chromosome"/>
</dbReference>
<comment type="subcellular location">
    <subcellularLocation>
        <location evidence="1">Cell membrane</location>
        <topology evidence="1">Multi-pass membrane protein</topology>
    </subcellularLocation>
</comment>
<dbReference type="InterPro" id="IPR001610">
    <property type="entry name" value="PAC"/>
</dbReference>
<feature type="domain" description="Methyl-accepting transducer" evidence="11">
    <location>
        <begin position="240"/>
        <end position="437"/>
    </location>
</feature>
<evidence type="ECO:0000256" key="10">
    <source>
        <dbReference type="PROSITE-ProRule" id="PRU00284"/>
    </source>
</evidence>
<dbReference type="PRINTS" id="PR00260">
    <property type="entry name" value="CHEMTRNSDUCR"/>
</dbReference>
<dbReference type="Gene3D" id="3.30.450.20">
    <property type="entry name" value="PAS domain"/>
    <property type="match status" value="2"/>
</dbReference>
<evidence type="ECO:0000256" key="1">
    <source>
        <dbReference type="ARBA" id="ARBA00004651"/>
    </source>
</evidence>
<keyword evidence="4" id="KW-0812">Transmembrane</keyword>
<evidence type="ECO:0000256" key="7">
    <source>
        <dbReference type="ARBA" id="ARBA00023136"/>
    </source>
</evidence>
<keyword evidence="2" id="KW-1003">Cell membrane</keyword>
<dbReference type="InterPro" id="IPR000014">
    <property type="entry name" value="PAS"/>
</dbReference>
<evidence type="ECO:0000256" key="4">
    <source>
        <dbReference type="ARBA" id="ARBA00022692"/>
    </source>
</evidence>
<organism evidence="13 14">
    <name type="scientific">Pseudomonas putida</name>
    <name type="common">Arthrobacter siderocapsulatus</name>
    <dbReference type="NCBI Taxonomy" id="303"/>
    <lineage>
        <taxon>Bacteria</taxon>
        <taxon>Pseudomonadati</taxon>
        <taxon>Pseudomonadota</taxon>
        <taxon>Gammaproteobacteria</taxon>
        <taxon>Pseudomonadales</taxon>
        <taxon>Pseudomonadaceae</taxon>
        <taxon>Pseudomonas</taxon>
    </lineage>
</organism>
<keyword evidence="3" id="KW-0488">Methylation</keyword>
<dbReference type="GO" id="GO:0004888">
    <property type="term" value="F:transmembrane signaling receptor activity"/>
    <property type="evidence" value="ECO:0007669"/>
    <property type="project" value="InterPro"/>
</dbReference>
<evidence type="ECO:0000256" key="5">
    <source>
        <dbReference type="ARBA" id="ARBA00022777"/>
    </source>
</evidence>
<keyword evidence="6" id="KW-1133">Transmembrane helix</keyword>
<dbReference type="EMBL" id="CP030750">
    <property type="protein sequence ID" value="AXA24637.1"/>
    <property type="molecule type" value="Genomic_DNA"/>
</dbReference>
<dbReference type="InterPro" id="IPR013656">
    <property type="entry name" value="PAS_4"/>
</dbReference>
<gene>
    <name evidence="13" type="ORF">C1S65_11145</name>
</gene>
<dbReference type="GO" id="GO:0016301">
    <property type="term" value="F:kinase activity"/>
    <property type="evidence" value="ECO:0007669"/>
    <property type="project" value="UniProtKB-KW"/>
</dbReference>
<dbReference type="PANTHER" id="PTHR32089">
    <property type="entry name" value="METHYL-ACCEPTING CHEMOTAXIS PROTEIN MCPB"/>
    <property type="match status" value="1"/>
</dbReference>
<dbReference type="AlphaFoldDB" id="A0AAD0PFE6"/>
<dbReference type="InterPro" id="IPR004090">
    <property type="entry name" value="Chemotax_Me-accpt_rcpt"/>
</dbReference>
<dbReference type="InterPro" id="IPR013655">
    <property type="entry name" value="PAS_fold_3"/>
</dbReference>
<dbReference type="CDD" id="cd00130">
    <property type="entry name" value="PAS"/>
    <property type="match status" value="2"/>
</dbReference>
<evidence type="ECO:0000313" key="14">
    <source>
        <dbReference type="Proteomes" id="UP000251617"/>
    </source>
</evidence>
<keyword evidence="7" id="KW-0472">Membrane</keyword>
<dbReference type="SMART" id="SM00086">
    <property type="entry name" value="PAC"/>
    <property type="match status" value="2"/>
</dbReference>
<dbReference type="PANTHER" id="PTHR32089:SF119">
    <property type="entry name" value="METHYL-ACCEPTING CHEMOTAXIS PROTEIN CTPL"/>
    <property type="match status" value="1"/>
</dbReference>
<dbReference type="GO" id="GO:0007165">
    <property type="term" value="P:signal transduction"/>
    <property type="evidence" value="ECO:0007669"/>
    <property type="project" value="UniProtKB-KW"/>
</dbReference>
<sequence>MFDRKIKARLAASEAEVKRLRALLDPMERGNLALRLDAERRISACNEACSAALGHPHGALIGQALADVVPGYVTALPCYRRFNEALSRFEPIRDDYRFLTREGRLIWLHLTWLPVRGDDGRLDYVQGYGSEVTAQIDKSRENGAFVEALLRSTAVIQFDLAGNILTANEQFLGTMGYSLTQLVGQHHRLFCPKEEAAGPAYQEFWKTLNSGRYVAGRFRRLDSRGQEVWLEASYNPVYDAEGKISRVIKFASVITDQVRKEDDIRRAAQMALEVSRNTDVSAREGASVVQEAVQTMQAVADQMHSASTTIEALGKQSLVISSIVQTIGSIASQTNLLALNAAIEAARAGEQGRGFAVVADEVRQLAARTSAATEEIVAVVARNQQLADQAVVEIEHSREQAGVGLSLAGQAGSAITDIQEGARRVVQAVGQVTQDLR</sequence>
<evidence type="ECO:0000259" key="12">
    <source>
        <dbReference type="PROSITE" id="PS50113"/>
    </source>
</evidence>
<accession>A0AAD0PFE6</accession>
<evidence type="ECO:0000256" key="2">
    <source>
        <dbReference type="ARBA" id="ARBA00022475"/>
    </source>
</evidence>
<evidence type="ECO:0000256" key="9">
    <source>
        <dbReference type="ARBA" id="ARBA00029447"/>
    </source>
</evidence>
<dbReference type="SUPFAM" id="SSF58104">
    <property type="entry name" value="Methyl-accepting chemotaxis protein (MCP) signaling domain"/>
    <property type="match status" value="1"/>
</dbReference>
<feature type="domain" description="PAC" evidence="12">
    <location>
        <begin position="92"/>
        <end position="144"/>
    </location>
</feature>
<dbReference type="InterPro" id="IPR000700">
    <property type="entry name" value="PAS-assoc_C"/>
</dbReference>
<dbReference type="InterPro" id="IPR035965">
    <property type="entry name" value="PAS-like_dom_sf"/>
</dbReference>
<keyword evidence="5" id="KW-0808">Transferase</keyword>
<evidence type="ECO:0000259" key="11">
    <source>
        <dbReference type="PROSITE" id="PS50111"/>
    </source>
</evidence>
<dbReference type="PROSITE" id="PS50113">
    <property type="entry name" value="PAC"/>
    <property type="match status" value="2"/>
</dbReference>
<name>A0AAD0PFE6_PSEPU</name>
<dbReference type="GO" id="GO:0006935">
    <property type="term" value="P:chemotaxis"/>
    <property type="evidence" value="ECO:0007669"/>
    <property type="project" value="InterPro"/>
</dbReference>
<keyword evidence="8 10" id="KW-0807">Transducer</keyword>
<dbReference type="SMART" id="SM00091">
    <property type="entry name" value="PAS"/>
    <property type="match status" value="2"/>
</dbReference>
<dbReference type="NCBIfam" id="TIGR00229">
    <property type="entry name" value="sensory_box"/>
    <property type="match status" value="1"/>
</dbReference>
<protein>
    <submittedName>
        <fullName evidence="13">Chemotaxis protein</fullName>
    </submittedName>
</protein>
<dbReference type="Pfam" id="PF08448">
    <property type="entry name" value="PAS_4"/>
    <property type="match status" value="1"/>
</dbReference>
<feature type="domain" description="PAC" evidence="12">
    <location>
        <begin position="212"/>
        <end position="266"/>
    </location>
</feature>
<comment type="similarity">
    <text evidence="9">Belongs to the methyl-accepting chemotaxis (MCP) protein family.</text>
</comment>
<dbReference type="Pfam" id="PF00015">
    <property type="entry name" value="MCPsignal"/>
    <property type="match status" value="1"/>
</dbReference>